<dbReference type="EMBL" id="CAJNOR010006567">
    <property type="protein sequence ID" value="CAF1598529.1"/>
    <property type="molecule type" value="Genomic_DNA"/>
</dbReference>
<keyword evidence="3" id="KW-1185">Reference proteome</keyword>
<proteinExistence type="predicted"/>
<evidence type="ECO:0000313" key="2">
    <source>
        <dbReference type="EMBL" id="CAF1598529.1"/>
    </source>
</evidence>
<sequence length="90" mass="9807">MQHLTGWLAQLFGLKEIVAKSISELGSPCIHIAVQVTNGLANKDFPCHIAGEFYSVYTTENRCKPVMSLAVIIGTHPSTNHMDGDSNTHL</sequence>
<evidence type="ECO:0000313" key="3">
    <source>
        <dbReference type="Proteomes" id="UP000663828"/>
    </source>
</evidence>
<dbReference type="EMBL" id="CAJNOJ010000204">
    <property type="protein sequence ID" value="CAF1285593.1"/>
    <property type="molecule type" value="Genomic_DNA"/>
</dbReference>
<dbReference type="AlphaFoldDB" id="A0A815CLB8"/>
<comment type="caution">
    <text evidence="1">The sequence shown here is derived from an EMBL/GenBank/DDBJ whole genome shotgun (WGS) entry which is preliminary data.</text>
</comment>
<protein>
    <submittedName>
        <fullName evidence="1">Uncharacterized protein</fullName>
    </submittedName>
</protein>
<evidence type="ECO:0000313" key="1">
    <source>
        <dbReference type="EMBL" id="CAF1285593.1"/>
    </source>
</evidence>
<name>A0A815CLB8_ADIRI</name>
<evidence type="ECO:0000313" key="4">
    <source>
        <dbReference type="Proteomes" id="UP000663852"/>
    </source>
</evidence>
<dbReference type="Proteomes" id="UP000663828">
    <property type="component" value="Unassembled WGS sequence"/>
</dbReference>
<reference evidence="1" key="1">
    <citation type="submission" date="2021-02" db="EMBL/GenBank/DDBJ databases">
        <authorList>
            <person name="Nowell W R."/>
        </authorList>
    </citation>
    <scope>NUCLEOTIDE SEQUENCE</scope>
</reference>
<gene>
    <name evidence="1" type="ORF">EDS130_LOCUS29799</name>
    <name evidence="2" type="ORF">XAT740_LOCUS47405</name>
</gene>
<organism evidence="1 4">
    <name type="scientific">Adineta ricciae</name>
    <name type="common">Rotifer</name>
    <dbReference type="NCBI Taxonomy" id="249248"/>
    <lineage>
        <taxon>Eukaryota</taxon>
        <taxon>Metazoa</taxon>
        <taxon>Spiralia</taxon>
        <taxon>Gnathifera</taxon>
        <taxon>Rotifera</taxon>
        <taxon>Eurotatoria</taxon>
        <taxon>Bdelloidea</taxon>
        <taxon>Adinetida</taxon>
        <taxon>Adinetidae</taxon>
        <taxon>Adineta</taxon>
    </lineage>
</organism>
<dbReference type="Proteomes" id="UP000663852">
    <property type="component" value="Unassembled WGS sequence"/>
</dbReference>
<accession>A0A815CLB8</accession>